<evidence type="ECO:0000313" key="2">
    <source>
        <dbReference type="EMBL" id="TCK19476.1"/>
    </source>
</evidence>
<evidence type="ECO:0000313" key="3">
    <source>
        <dbReference type="Proteomes" id="UP000295707"/>
    </source>
</evidence>
<keyword evidence="1" id="KW-1133">Transmembrane helix</keyword>
<dbReference type="Gene3D" id="3.30.460.10">
    <property type="entry name" value="Beta Polymerase, domain 2"/>
    <property type="match status" value="1"/>
</dbReference>
<protein>
    <submittedName>
        <fullName evidence="2">Uncharacterized protein</fullName>
    </submittedName>
</protein>
<sequence length="233" mass="27055">MKRKKLPDFVSNPLLVRLFQSKPGRVLSNWVLQGMLYMNPIEIIYKLLLDLVLTVLFIFIFFQDPGIGDVIVALLLAHTTNWIINCQPVALLMHIDIGKNDPHRFIQYIEGLERRIQGRPYLAAAASYGSLSKGCYRETSDIDIRFVLKDNILQRFQAAHYCFLERFRALIHWFPLDLYAFSLEETLRKMNADEVPVIFVDPEGIIERNYARTVPFGEFRKTFRANILGETIS</sequence>
<keyword evidence="1" id="KW-0812">Transmembrane</keyword>
<dbReference type="OrthoDB" id="9255795at2"/>
<name>A0A4V2PH66_9GAMM</name>
<keyword evidence="1" id="KW-0472">Membrane</keyword>
<dbReference type="RefSeq" id="WP_132974181.1">
    <property type="nucleotide sequence ID" value="NZ_SMFX01000001.1"/>
</dbReference>
<proteinExistence type="predicted"/>
<dbReference type="AlphaFoldDB" id="A0A4V2PH66"/>
<comment type="caution">
    <text evidence="2">The sequence shown here is derived from an EMBL/GenBank/DDBJ whole genome shotgun (WGS) entry which is preliminary data.</text>
</comment>
<accession>A0A4V2PH66</accession>
<dbReference type="InterPro" id="IPR043519">
    <property type="entry name" value="NT_sf"/>
</dbReference>
<reference evidence="2 3" key="1">
    <citation type="submission" date="2019-03" db="EMBL/GenBank/DDBJ databases">
        <title>Genomic Encyclopedia of Type Strains, Phase IV (KMG-IV): sequencing the most valuable type-strain genomes for metagenomic binning, comparative biology and taxonomic classification.</title>
        <authorList>
            <person name="Goeker M."/>
        </authorList>
    </citation>
    <scope>NUCLEOTIDE SEQUENCE [LARGE SCALE GENOMIC DNA]</scope>
    <source>
        <strain evidence="2 3">DSM 19610</strain>
    </source>
</reference>
<keyword evidence="3" id="KW-1185">Reference proteome</keyword>
<dbReference type="SUPFAM" id="SSF81301">
    <property type="entry name" value="Nucleotidyltransferase"/>
    <property type="match status" value="1"/>
</dbReference>
<dbReference type="Proteomes" id="UP000295707">
    <property type="component" value="Unassembled WGS sequence"/>
</dbReference>
<organism evidence="2 3">
    <name type="scientific">Thiogranum longum</name>
    <dbReference type="NCBI Taxonomy" id="1537524"/>
    <lineage>
        <taxon>Bacteria</taxon>
        <taxon>Pseudomonadati</taxon>
        <taxon>Pseudomonadota</taxon>
        <taxon>Gammaproteobacteria</taxon>
        <taxon>Chromatiales</taxon>
        <taxon>Ectothiorhodospiraceae</taxon>
        <taxon>Thiogranum</taxon>
    </lineage>
</organism>
<gene>
    <name evidence="2" type="ORF">DFR30_2787</name>
</gene>
<dbReference type="EMBL" id="SMFX01000001">
    <property type="protein sequence ID" value="TCK19476.1"/>
    <property type="molecule type" value="Genomic_DNA"/>
</dbReference>
<evidence type="ECO:0000256" key="1">
    <source>
        <dbReference type="SAM" id="Phobius"/>
    </source>
</evidence>
<feature type="transmembrane region" description="Helical" evidence="1">
    <location>
        <begin position="43"/>
        <end position="62"/>
    </location>
</feature>